<evidence type="ECO:0000313" key="2">
    <source>
        <dbReference type="EMBL" id="KAJ7609941.1"/>
    </source>
</evidence>
<comment type="caution">
    <text evidence="2">The sequence shown here is derived from an EMBL/GenBank/DDBJ whole genome shotgun (WGS) entry which is preliminary data.</text>
</comment>
<keyword evidence="3" id="KW-1185">Reference proteome</keyword>
<feature type="region of interest" description="Disordered" evidence="1">
    <location>
        <begin position="89"/>
        <end position="108"/>
    </location>
</feature>
<organism evidence="2 3">
    <name type="scientific">Roridomyces roridus</name>
    <dbReference type="NCBI Taxonomy" id="1738132"/>
    <lineage>
        <taxon>Eukaryota</taxon>
        <taxon>Fungi</taxon>
        <taxon>Dikarya</taxon>
        <taxon>Basidiomycota</taxon>
        <taxon>Agaricomycotina</taxon>
        <taxon>Agaricomycetes</taxon>
        <taxon>Agaricomycetidae</taxon>
        <taxon>Agaricales</taxon>
        <taxon>Marasmiineae</taxon>
        <taxon>Mycenaceae</taxon>
        <taxon>Roridomyces</taxon>
    </lineage>
</organism>
<name>A0AAD7B4Y9_9AGAR</name>
<evidence type="ECO:0000313" key="3">
    <source>
        <dbReference type="Proteomes" id="UP001221142"/>
    </source>
</evidence>
<gene>
    <name evidence="2" type="ORF">FB45DRAFT_876153</name>
</gene>
<sequence length="168" mass="18385">MSAFTIPAWPLASVHLPLLFLLGLAFAALLLCIRRFISLDSIEEEEEMEDMLPLVNRTSNSSSPREKLYERIMSDSGDVVLPVARPAAPTVPHRTRGRPSLPRLEPYESGAPASMARIVMARHMLTSNFPFADAHPICAVYTCTDLASVCALATAVTARAANRRIAPR</sequence>
<evidence type="ECO:0000256" key="1">
    <source>
        <dbReference type="SAM" id="MobiDB-lite"/>
    </source>
</evidence>
<dbReference type="Proteomes" id="UP001221142">
    <property type="component" value="Unassembled WGS sequence"/>
</dbReference>
<dbReference type="EMBL" id="JARKIF010000037">
    <property type="protein sequence ID" value="KAJ7609941.1"/>
    <property type="molecule type" value="Genomic_DNA"/>
</dbReference>
<protein>
    <submittedName>
        <fullName evidence="2">Uncharacterized protein</fullName>
    </submittedName>
</protein>
<accession>A0AAD7B4Y9</accession>
<dbReference type="AlphaFoldDB" id="A0AAD7B4Y9"/>
<proteinExistence type="predicted"/>
<reference evidence="2" key="1">
    <citation type="submission" date="2023-03" db="EMBL/GenBank/DDBJ databases">
        <title>Massive genome expansion in bonnet fungi (Mycena s.s.) driven by repeated elements and novel gene families across ecological guilds.</title>
        <authorList>
            <consortium name="Lawrence Berkeley National Laboratory"/>
            <person name="Harder C.B."/>
            <person name="Miyauchi S."/>
            <person name="Viragh M."/>
            <person name="Kuo A."/>
            <person name="Thoen E."/>
            <person name="Andreopoulos B."/>
            <person name="Lu D."/>
            <person name="Skrede I."/>
            <person name="Drula E."/>
            <person name="Henrissat B."/>
            <person name="Morin E."/>
            <person name="Kohler A."/>
            <person name="Barry K."/>
            <person name="LaButti K."/>
            <person name="Morin E."/>
            <person name="Salamov A."/>
            <person name="Lipzen A."/>
            <person name="Mereny Z."/>
            <person name="Hegedus B."/>
            <person name="Baldrian P."/>
            <person name="Stursova M."/>
            <person name="Weitz H."/>
            <person name="Taylor A."/>
            <person name="Grigoriev I.V."/>
            <person name="Nagy L.G."/>
            <person name="Martin F."/>
            <person name="Kauserud H."/>
        </authorList>
    </citation>
    <scope>NUCLEOTIDE SEQUENCE</scope>
    <source>
        <strain evidence="2">9284</strain>
    </source>
</reference>